<evidence type="ECO:0000313" key="2">
    <source>
        <dbReference type="Proteomes" id="UP000004995"/>
    </source>
</evidence>
<dbReference type="eggNOG" id="ENOG502R7QE">
    <property type="taxonomic scope" value="Eukaryota"/>
</dbReference>
<dbReference type="FunCoup" id="K4AMI6">
    <property type="interactions" value="303"/>
</dbReference>
<keyword evidence="2" id="KW-1185">Reference proteome</keyword>
<dbReference type="PANTHER" id="PTHR33085">
    <property type="entry name" value="OS12G0113100 PROTEIN-RELATED"/>
    <property type="match status" value="1"/>
</dbReference>
<protein>
    <recommendedName>
        <fullName evidence="3">DUF295 domain-containing protein</fullName>
    </recommendedName>
</protein>
<dbReference type="HOGENOM" id="CLU_021283_0_0_1"/>
<organism evidence="1 2">
    <name type="scientific">Setaria italica</name>
    <name type="common">Foxtail millet</name>
    <name type="synonym">Panicum italicum</name>
    <dbReference type="NCBI Taxonomy" id="4555"/>
    <lineage>
        <taxon>Eukaryota</taxon>
        <taxon>Viridiplantae</taxon>
        <taxon>Streptophyta</taxon>
        <taxon>Embryophyta</taxon>
        <taxon>Tracheophyta</taxon>
        <taxon>Spermatophyta</taxon>
        <taxon>Magnoliopsida</taxon>
        <taxon>Liliopsida</taxon>
        <taxon>Poales</taxon>
        <taxon>Poaceae</taxon>
        <taxon>PACMAD clade</taxon>
        <taxon>Panicoideae</taxon>
        <taxon>Panicodae</taxon>
        <taxon>Paniceae</taxon>
        <taxon>Cenchrinae</taxon>
        <taxon>Setaria</taxon>
    </lineage>
</organism>
<dbReference type="EMBL" id="AGNK02005398">
    <property type="status" value="NOT_ANNOTATED_CDS"/>
    <property type="molecule type" value="Genomic_DNA"/>
</dbReference>
<dbReference type="EnsemblPlants" id="KQK87459">
    <property type="protein sequence ID" value="KQK87459"/>
    <property type="gene ID" value="SETIT_040128mg"/>
</dbReference>
<reference evidence="2" key="1">
    <citation type="journal article" date="2012" name="Nat. Biotechnol.">
        <title>Reference genome sequence of the model plant Setaria.</title>
        <authorList>
            <person name="Bennetzen J.L."/>
            <person name="Schmutz J."/>
            <person name="Wang H."/>
            <person name="Percifield R."/>
            <person name="Hawkins J."/>
            <person name="Pontaroli A.C."/>
            <person name="Estep M."/>
            <person name="Feng L."/>
            <person name="Vaughn J.N."/>
            <person name="Grimwood J."/>
            <person name="Jenkins J."/>
            <person name="Barry K."/>
            <person name="Lindquist E."/>
            <person name="Hellsten U."/>
            <person name="Deshpande S."/>
            <person name="Wang X."/>
            <person name="Wu X."/>
            <person name="Mitros T."/>
            <person name="Triplett J."/>
            <person name="Yang X."/>
            <person name="Ye C.Y."/>
            <person name="Mauro-Herrera M."/>
            <person name="Wang L."/>
            <person name="Li P."/>
            <person name="Sharma M."/>
            <person name="Sharma R."/>
            <person name="Ronald P.C."/>
            <person name="Panaud O."/>
            <person name="Kellogg E.A."/>
            <person name="Brutnell T.P."/>
            <person name="Doust A.N."/>
            <person name="Tuskan G.A."/>
            <person name="Rokhsar D."/>
            <person name="Devos K.M."/>
        </authorList>
    </citation>
    <scope>NUCLEOTIDE SEQUENCE [LARGE SCALE GENOMIC DNA]</scope>
    <source>
        <strain evidence="2">cv. Yugu1</strain>
    </source>
</reference>
<name>K4AMI6_SETIT</name>
<dbReference type="Pfam" id="PF07893">
    <property type="entry name" value="DUF1668"/>
    <property type="match status" value="2"/>
</dbReference>
<sequence length="347" mass="38994">MDEEEAMISMQQPHLYLIFDDWECGYSFRKVDLPSRAPALIPEGIARGGATCLPPPFFRLQAQRGLPYYFTASGSKIWSLHPNEEGKSLDSGGSCFDVHAETFAFVPRHTDQPKPVYFPIGNDKLVTLGCLSIQCLDIGVKKHPTGVALSWSDPLDVPVDSMDIISHAVFPDGRTIFVSVGFVAAECTYSFHLSDDGGSLRMCKHQGEIGLSLYREKLGHICSCDLASAATSQRRPDVKYTEDHLFTMGPDETHVGATLVYMGHESKICLVECMINVFNDRYGGPYSFEKENTDQEKTDDYMLRLTTFSLEYSSDGDLTTGHRRVRYYKMPKNVSRRVCQYPVAFWM</sequence>
<dbReference type="InterPro" id="IPR012871">
    <property type="entry name" value="DUF1668_ORYSA"/>
</dbReference>
<accession>K4AMI6</accession>
<proteinExistence type="predicted"/>
<dbReference type="AlphaFoldDB" id="K4AMI6"/>
<dbReference type="OMA" id="MAQYEGK"/>
<dbReference type="Proteomes" id="UP000004995">
    <property type="component" value="Unassembled WGS sequence"/>
</dbReference>
<evidence type="ECO:0008006" key="3">
    <source>
        <dbReference type="Google" id="ProtNLM"/>
    </source>
</evidence>
<dbReference type="PANTHER" id="PTHR33085:SF62">
    <property type="entry name" value="OS03G0632600 PROTEIN"/>
    <property type="match status" value="1"/>
</dbReference>
<dbReference type="InParanoid" id="K4AMI6"/>
<reference evidence="1" key="2">
    <citation type="submission" date="2018-08" db="UniProtKB">
        <authorList>
            <consortium name="EnsemblPlants"/>
        </authorList>
    </citation>
    <scope>IDENTIFICATION</scope>
    <source>
        <strain evidence="1">Yugu1</strain>
    </source>
</reference>
<dbReference type="Gramene" id="KQK87459">
    <property type="protein sequence ID" value="KQK87459"/>
    <property type="gene ID" value="SETIT_040128mg"/>
</dbReference>
<evidence type="ECO:0000313" key="1">
    <source>
        <dbReference type="EnsemblPlants" id="KQK87459"/>
    </source>
</evidence>